<accession>A0A0A8YYD3</accession>
<evidence type="ECO:0000313" key="1">
    <source>
        <dbReference type="EMBL" id="JAD32139.1"/>
    </source>
</evidence>
<dbReference type="EMBL" id="GBRH01265756">
    <property type="protein sequence ID" value="JAD32139.1"/>
    <property type="molecule type" value="Transcribed_RNA"/>
</dbReference>
<proteinExistence type="predicted"/>
<organism evidence="1">
    <name type="scientific">Arundo donax</name>
    <name type="common">Giant reed</name>
    <name type="synonym">Donax arundinaceus</name>
    <dbReference type="NCBI Taxonomy" id="35708"/>
    <lineage>
        <taxon>Eukaryota</taxon>
        <taxon>Viridiplantae</taxon>
        <taxon>Streptophyta</taxon>
        <taxon>Embryophyta</taxon>
        <taxon>Tracheophyta</taxon>
        <taxon>Spermatophyta</taxon>
        <taxon>Magnoliopsida</taxon>
        <taxon>Liliopsida</taxon>
        <taxon>Poales</taxon>
        <taxon>Poaceae</taxon>
        <taxon>PACMAD clade</taxon>
        <taxon>Arundinoideae</taxon>
        <taxon>Arundineae</taxon>
        <taxon>Arundo</taxon>
    </lineage>
</organism>
<protein>
    <submittedName>
        <fullName evidence="1">Uncharacterized protein</fullName>
    </submittedName>
</protein>
<sequence>MRKAALWREFDSPFSPKKTPLAVLTGLGSDRANYVARTCAVHAGLWLWRSAALTGP</sequence>
<name>A0A0A8YYD3_ARUDO</name>
<reference evidence="1" key="2">
    <citation type="journal article" date="2015" name="Data Brief">
        <title>Shoot transcriptome of the giant reed, Arundo donax.</title>
        <authorList>
            <person name="Barrero R.A."/>
            <person name="Guerrero F.D."/>
            <person name="Moolhuijzen P."/>
            <person name="Goolsby J.A."/>
            <person name="Tidwell J."/>
            <person name="Bellgard S.E."/>
            <person name="Bellgard M.I."/>
        </authorList>
    </citation>
    <scope>NUCLEOTIDE SEQUENCE</scope>
    <source>
        <tissue evidence="1">Shoot tissue taken approximately 20 cm above the soil surface</tissue>
    </source>
</reference>
<dbReference type="AlphaFoldDB" id="A0A0A8YYD3"/>
<reference evidence="1" key="1">
    <citation type="submission" date="2014-09" db="EMBL/GenBank/DDBJ databases">
        <authorList>
            <person name="Magalhaes I.L.F."/>
            <person name="Oliveira U."/>
            <person name="Santos F.R."/>
            <person name="Vidigal T.H.D.A."/>
            <person name="Brescovit A.D."/>
            <person name="Santos A.J."/>
        </authorList>
    </citation>
    <scope>NUCLEOTIDE SEQUENCE</scope>
    <source>
        <tissue evidence="1">Shoot tissue taken approximately 20 cm above the soil surface</tissue>
    </source>
</reference>